<protein>
    <submittedName>
        <fullName evidence="2">Uncharacterized protein</fullName>
    </submittedName>
</protein>
<organism evidence="2 3">
    <name type="scientific">Sclerotinia sclerotiorum (strain ATCC 18683 / 1980 / Ss-1)</name>
    <name type="common">White mold</name>
    <name type="synonym">Whetzelinia sclerotiorum</name>
    <dbReference type="NCBI Taxonomy" id="665079"/>
    <lineage>
        <taxon>Eukaryota</taxon>
        <taxon>Fungi</taxon>
        <taxon>Dikarya</taxon>
        <taxon>Ascomycota</taxon>
        <taxon>Pezizomycotina</taxon>
        <taxon>Leotiomycetes</taxon>
        <taxon>Helotiales</taxon>
        <taxon>Sclerotiniaceae</taxon>
        <taxon>Sclerotinia</taxon>
    </lineage>
</organism>
<gene>
    <name evidence="2" type="ORF">sscle_10g078880</name>
</gene>
<feature type="compositionally biased region" description="Polar residues" evidence="1">
    <location>
        <begin position="296"/>
        <end position="320"/>
    </location>
</feature>
<name>A0A1D9QE01_SCLS1</name>
<feature type="compositionally biased region" description="Polar residues" evidence="1">
    <location>
        <begin position="166"/>
        <end position="175"/>
    </location>
</feature>
<feature type="compositionally biased region" description="Polar residues" evidence="1">
    <location>
        <begin position="190"/>
        <end position="203"/>
    </location>
</feature>
<accession>A0A1D9QE01</accession>
<reference evidence="3" key="1">
    <citation type="journal article" date="2017" name="Genome Biol. Evol.">
        <title>The complete genome sequence of the phytopathogenic fungus Sclerotinia sclerotiorum reveals insights into the genome architecture of broad host range pathogens.</title>
        <authorList>
            <person name="Derbyshire M."/>
            <person name="Denton-Giles M."/>
            <person name="Hegedus D."/>
            <person name="Seifbarghy S."/>
            <person name="Rollins J."/>
            <person name="van Kan J."/>
            <person name="Seidl M.F."/>
            <person name="Faino L."/>
            <person name="Mbengue M."/>
            <person name="Navaud O."/>
            <person name="Raffaele S."/>
            <person name="Hammond-Kosack K."/>
            <person name="Heard S."/>
            <person name="Oliver R."/>
        </authorList>
    </citation>
    <scope>NUCLEOTIDE SEQUENCE [LARGE SCALE GENOMIC DNA]</scope>
    <source>
        <strain evidence="3">ATCC 18683 / 1980 / Ss-1</strain>
    </source>
</reference>
<feature type="compositionally biased region" description="Low complexity" evidence="1">
    <location>
        <begin position="260"/>
        <end position="279"/>
    </location>
</feature>
<dbReference type="VEuPathDB" id="FungiDB:sscle_10g078880"/>
<dbReference type="KEGG" id="ssl:SS1G_08640"/>
<evidence type="ECO:0000313" key="3">
    <source>
        <dbReference type="Proteomes" id="UP000177798"/>
    </source>
</evidence>
<dbReference type="Proteomes" id="UP000177798">
    <property type="component" value="Chromosome 10"/>
</dbReference>
<dbReference type="OrthoDB" id="2959108at2759"/>
<proteinExistence type="predicted"/>
<evidence type="ECO:0000313" key="2">
    <source>
        <dbReference type="EMBL" id="APA13118.1"/>
    </source>
</evidence>
<feature type="compositionally biased region" description="Basic and acidic residues" evidence="1">
    <location>
        <begin position="205"/>
        <end position="238"/>
    </location>
</feature>
<dbReference type="AlphaFoldDB" id="A0A1D9QE01"/>
<evidence type="ECO:0000256" key="1">
    <source>
        <dbReference type="SAM" id="MobiDB-lite"/>
    </source>
</evidence>
<feature type="compositionally biased region" description="Basic and acidic residues" evidence="1">
    <location>
        <begin position="281"/>
        <end position="294"/>
    </location>
</feature>
<sequence length="363" mass="40706">MGLQKLIAPRFNFWVNEYIRDIIPILLIRSLASTQPGQEASNNCYKLHVKTKKKTPVLRKNVEVLLSAVTSMDIPAWKAEFTKVFQEEEVLPVDEMVECKDLLSCIIDHGIEKALLPNTPSYEHDRNIVSPEMMFKNKKRAGSIVPNKASSSSQEQPPSKRVKSIPGQSSRSTPPSKALMEPVSPHHTEITFQPRKTSSSTKKTPIRDIPEVARDRMSPEQRRESESEKHPRQRDVKKSSVLTIDLMLDDSDEENPIPVTSAQTHTSKSSSSQTSPTSTNREARFRHFGSDMRKQASISTAQQSSFGASPNSRIESQSSPLAKKSLPQGMKEEDFDGFFFSVFDELMGLRGYSLLSCPGNFIP</sequence>
<dbReference type="RefSeq" id="XP_001590899.1">
    <property type="nucleotide sequence ID" value="XM_001590849.1"/>
</dbReference>
<dbReference type="EMBL" id="CP017823">
    <property type="protein sequence ID" value="APA13118.1"/>
    <property type="molecule type" value="Genomic_DNA"/>
</dbReference>
<feature type="compositionally biased region" description="Polar residues" evidence="1">
    <location>
        <begin position="148"/>
        <end position="157"/>
    </location>
</feature>
<feature type="region of interest" description="Disordered" evidence="1">
    <location>
        <begin position="139"/>
        <end position="328"/>
    </location>
</feature>